<reference evidence="7 8" key="1">
    <citation type="submission" date="2020-10" db="EMBL/GenBank/DDBJ databases">
        <title>Mucilaginibacter mali sp. nov., isolated from rhizosphere soil of apple orchard.</title>
        <authorList>
            <person name="Lee J.-S."/>
            <person name="Kim H.S."/>
            <person name="Kim J.-S."/>
        </authorList>
    </citation>
    <scope>NUCLEOTIDE SEQUENCE [LARGE SCALE GENOMIC DNA]</scope>
    <source>
        <strain evidence="7 8">KCTC 23157</strain>
    </source>
</reference>
<sequence length="479" mass="54721">MKKIHLLILRSFIRPFIVTFFIVMFVLLMLFLFKYIDDLIGKGFEWYIIMELMLYSSATNVAMALPLSVLLSSIMTYGSLGENYELVAIKSAGISLGRALYPMIIAVCVLSISAFIFSDYMLPVANLKYYSLLYDARKQKTAFLINENVFNNSFPGYSIRVKRKDADGQTLHEIMIYEKGQDMQSNSMNVTFAKEGVMYRSPDNLSLILRLKDGIRYEEKKAENGYDPRQQLIRLRFHELVQKFDLSSFKLARTDENEFKSAFQMMDLKLLNKWKDSTGNLLNIGLERNYSLITPYFKYFGIPHKTSKPIKFIPGKANYLKNLPHDKQISVIGNALNEAKGVKDQVKVRAQRYSDLSLEQRRNRVEYQKKFTLSAACLALFLIGAPLGAIIRKGGLGLPVVVAVAFFLIYYIISTIGEKFVKDGDLSPMIGMWIAIIVLTPIGIFLSYKAANDSELFNVETYNKFIKKVTAFFTKKTAQ</sequence>
<feature type="transmembrane region" description="Helical" evidence="6">
    <location>
        <begin position="54"/>
        <end position="80"/>
    </location>
</feature>
<gene>
    <name evidence="7" type="ORF">IRJ18_03090</name>
</gene>
<proteinExistence type="predicted"/>
<comment type="caution">
    <text evidence="7">The sequence shown here is derived from an EMBL/GenBank/DDBJ whole genome shotgun (WGS) entry which is preliminary data.</text>
</comment>
<keyword evidence="3 6" id="KW-0812">Transmembrane</keyword>
<dbReference type="PANTHER" id="PTHR33529">
    <property type="entry name" value="SLR0882 PROTEIN-RELATED"/>
    <property type="match status" value="1"/>
</dbReference>
<accession>A0ABR9XE27</accession>
<feature type="transmembrane region" description="Helical" evidence="6">
    <location>
        <begin position="397"/>
        <end position="417"/>
    </location>
</feature>
<evidence type="ECO:0000256" key="4">
    <source>
        <dbReference type="ARBA" id="ARBA00022989"/>
    </source>
</evidence>
<evidence type="ECO:0000256" key="1">
    <source>
        <dbReference type="ARBA" id="ARBA00004651"/>
    </source>
</evidence>
<keyword evidence="2" id="KW-1003">Cell membrane</keyword>
<feature type="transmembrane region" description="Helical" evidence="6">
    <location>
        <begin position="371"/>
        <end position="391"/>
    </location>
</feature>
<organism evidence="7 8">
    <name type="scientific">Mucilaginibacter boryungensis</name>
    <dbReference type="NCBI Taxonomy" id="768480"/>
    <lineage>
        <taxon>Bacteria</taxon>
        <taxon>Pseudomonadati</taxon>
        <taxon>Bacteroidota</taxon>
        <taxon>Sphingobacteriia</taxon>
        <taxon>Sphingobacteriales</taxon>
        <taxon>Sphingobacteriaceae</taxon>
        <taxon>Mucilaginibacter</taxon>
    </lineage>
</organism>
<name>A0ABR9XE27_9SPHI</name>
<feature type="transmembrane region" description="Helical" evidence="6">
    <location>
        <begin position="100"/>
        <end position="122"/>
    </location>
</feature>
<evidence type="ECO:0000256" key="5">
    <source>
        <dbReference type="ARBA" id="ARBA00023136"/>
    </source>
</evidence>
<keyword evidence="5 6" id="KW-0472">Membrane</keyword>
<comment type="subcellular location">
    <subcellularLocation>
        <location evidence="1">Cell membrane</location>
        <topology evidence="1">Multi-pass membrane protein</topology>
    </subcellularLocation>
</comment>
<feature type="transmembrane region" description="Helical" evidence="6">
    <location>
        <begin position="12"/>
        <end position="33"/>
    </location>
</feature>
<dbReference type="RefSeq" id="WP_194104733.1">
    <property type="nucleotide sequence ID" value="NZ_JADFFM010000001.1"/>
</dbReference>
<evidence type="ECO:0000313" key="8">
    <source>
        <dbReference type="Proteomes" id="UP000632774"/>
    </source>
</evidence>
<dbReference type="InterPro" id="IPR005495">
    <property type="entry name" value="LptG/LptF_permease"/>
</dbReference>
<keyword evidence="4 6" id="KW-1133">Transmembrane helix</keyword>
<keyword evidence="8" id="KW-1185">Reference proteome</keyword>
<dbReference type="EMBL" id="JADFFM010000001">
    <property type="protein sequence ID" value="MBE9665334.1"/>
    <property type="molecule type" value="Genomic_DNA"/>
</dbReference>
<evidence type="ECO:0000256" key="6">
    <source>
        <dbReference type="SAM" id="Phobius"/>
    </source>
</evidence>
<evidence type="ECO:0000256" key="3">
    <source>
        <dbReference type="ARBA" id="ARBA00022692"/>
    </source>
</evidence>
<evidence type="ECO:0000256" key="2">
    <source>
        <dbReference type="ARBA" id="ARBA00022475"/>
    </source>
</evidence>
<evidence type="ECO:0000313" key="7">
    <source>
        <dbReference type="EMBL" id="MBE9665334.1"/>
    </source>
</evidence>
<dbReference type="Proteomes" id="UP000632774">
    <property type="component" value="Unassembled WGS sequence"/>
</dbReference>
<dbReference type="PANTHER" id="PTHR33529:SF6">
    <property type="entry name" value="YJGP_YJGQ FAMILY PERMEASE"/>
    <property type="match status" value="1"/>
</dbReference>
<protein>
    <submittedName>
        <fullName evidence="7">LptF/LptG family permease</fullName>
    </submittedName>
</protein>
<feature type="transmembrane region" description="Helical" evidence="6">
    <location>
        <begin position="429"/>
        <end position="448"/>
    </location>
</feature>
<dbReference type="Pfam" id="PF03739">
    <property type="entry name" value="LptF_LptG"/>
    <property type="match status" value="1"/>
</dbReference>